<evidence type="ECO:0000313" key="4">
    <source>
        <dbReference type="Proteomes" id="UP000789901"/>
    </source>
</evidence>
<feature type="region of interest" description="Disordered" evidence="2">
    <location>
        <begin position="369"/>
        <end position="392"/>
    </location>
</feature>
<proteinExistence type="predicted"/>
<evidence type="ECO:0000313" key="3">
    <source>
        <dbReference type="EMBL" id="CAG8495954.1"/>
    </source>
</evidence>
<organism evidence="3 4">
    <name type="scientific">Gigaspora margarita</name>
    <dbReference type="NCBI Taxonomy" id="4874"/>
    <lineage>
        <taxon>Eukaryota</taxon>
        <taxon>Fungi</taxon>
        <taxon>Fungi incertae sedis</taxon>
        <taxon>Mucoromycota</taxon>
        <taxon>Glomeromycotina</taxon>
        <taxon>Glomeromycetes</taxon>
        <taxon>Diversisporales</taxon>
        <taxon>Gigasporaceae</taxon>
        <taxon>Gigaspora</taxon>
    </lineage>
</organism>
<feature type="region of interest" description="Disordered" evidence="2">
    <location>
        <begin position="435"/>
        <end position="462"/>
    </location>
</feature>
<dbReference type="EMBL" id="CAJVQB010000568">
    <property type="protein sequence ID" value="CAG8495954.1"/>
    <property type="molecule type" value="Genomic_DNA"/>
</dbReference>
<feature type="compositionally biased region" description="Basic and acidic residues" evidence="2">
    <location>
        <begin position="380"/>
        <end position="390"/>
    </location>
</feature>
<evidence type="ECO:0000256" key="2">
    <source>
        <dbReference type="SAM" id="MobiDB-lite"/>
    </source>
</evidence>
<keyword evidence="4" id="KW-1185">Reference proteome</keyword>
<feature type="coiled-coil region" evidence="1">
    <location>
        <begin position="250"/>
        <end position="350"/>
    </location>
</feature>
<sequence length="576" mass="66287">MVENNFLLNCRYFSVQDLESKYISAQKEIKVFETVKEEVAFLKELESDKKQQLNNFKHNFSSKELVASLEEELKVLRQDLAFAKENSNSSSEELEKIKQLLNNTQIHRDDAQRRVKALEIVECDENVKSADELATFLKERESNQKDAIKELESILTYLETELVMVKDYSKIDKETISNLEEKLSILAKATKMQINNFATELAELNKISSAHLDSVIKSYENIVNNIVEDLNNQLKKSFKSNSRTTRSYQVEQLQKNLETLAKEFAEAASKFEDADELSRQQKTCIAELESALQEAKKNYSEDIANGFNKFEHTNPSLVKLATNESLNAKIVEAEEQTQVLNDKVKFLANELTQLGSNIKINPQFSKDINDITPVSDDDNISSREQSKLSRQEATIAQQNNVIKSLQDKISELEESHKLLQEQILRHSNLTTINTRFPTFSIPPKPDSESSRHRSDSSTSSELTIEIQKLQKKITKMENKNLQNNQLVETLESSLNENETNLRKQEFLEQLKNLRAQLDDAQQQVEQAKSTVREKKKAMESILEEERKVKEKAEKARIAIESQMEKLVAKRNKFMCF</sequence>
<keyword evidence="1" id="KW-0175">Coiled coil</keyword>
<name>A0ABM8W0U2_GIGMA</name>
<protein>
    <submittedName>
        <fullName evidence="3">37645_t:CDS:1</fullName>
    </submittedName>
</protein>
<evidence type="ECO:0000256" key="1">
    <source>
        <dbReference type="SAM" id="Coils"/>
    </source>
</evidence>
<feature type="coiled-coil region" evidence="1">
    <location>
        <begin position="66"/>
        <end position="114"/>
    </location>
</feature>
<feature type="compositionally biased region" description="Basic and acidic residues" evidence="2">
    <location>
        <begin position="445"/>
        <end position="455"/>
    </location>
</feature>
<dbReference type="Proteomes" id="UP000789901">
    <property type="component" value="Unassembled WGS sequence"/>
</dbReference>
<comment type="caution">
    <text evidence="3">The sequence shown here is derived from an EMBL/GenBank/DDBJ whole genome shotgun (WGS) entry which is preliminary data.</text>
</comment>
<accession>A0ABM8W0U2</accession>
<gene>
    <name evidence="3" type="ORF">GMARGA_LOCUS1957</name>
</gene>
<reference evidence="3 4" key="1">
    <citation type="submission" date="2021-06" db="EMBL/GenBank/DDBJ databases">
        <authorList>
            <person name="Kallberg Y."/>
            <person name="Tangrot J."/>
            <person name="Rosling A."/>
        </authorList>
    </citation>
    <scope>NUCLEOTIDE SEQUENCE [LARGE SCALE GENOMIC DNA]</scope>
    <source>
        <strain evidence="3 4">120-4 pot B 10/14</strain>
    </source>
</reference>